<dbReference type="GO" id="GO:0006352">
    <property type="term" value="P:DNA-templated transcription initiation"/>
    <property type="evidence" value="ECO:0007669"/>
    <property type="project" value="InterPro"/>
</dbReference>
<comment type="subcellular location">
    <subcellularLocation>
        <location evidence="1">Nucleus</location>
    </subcellularLocation>
</comment>
<feature type="compositionally biased region" description="Basic and acidic residues" evidence="9">
    <location>
        <begin position="436"/>
        <end position="446"/>
    </location>
</feature>
<dbReference type="InterPro" id="IPR007900">
    <property type="entry name" value="TAF4_C"/>
</dbReference>
<evidence type="ECO:0000259" key="10">
    <source>
        <dbReference type="Pfam" id="PF05236"/>
    </source>
</evidence>
<dbReference type="RefSeq" id="XP_046007450.1">
    <property type="nucleotide sequence ID" value="XM_046159510.1"/>
</dbReference>
<feature type="compositionally biased region" description="Pro residues" evidence="9">
    <location>
        <begin position="110"/>
        <end position="127"/>
    </location>
</feature>
<evidence type="ECO:0000256" key="5">
    <source>
        <dbReference type="ARBA" id="ARBA00023163"/>
    </source>
</evidence>
<sequence>MTPGAGAPSPVNAPLAKPPGQPGNYTSPFQRNGSATPVPTPIQTQPPSQAPSQPPTPGPTNSGLPMPVASAGPMPQPTATTPQPSTPSALLPTPQAPPNAPYTNATLMPIPSPSTPAPMSEMPPPPLNASASFSAASQAKAPTKSYAYEMDDMLAGTGINLEEEQELMNEFEMREGLGSHRPGGRKTLYGAGAANQPPEEFDAKTQEELAAEAADKAWNEAAHRLAVTRTVEITSHLLDPGLLHRRMAAIASRNNLSLNLDLRSDGKSQYMGRLAAPDSFPRPAIKVSTAKATDGTIVTTHGSFIPKEAFLVDQIALLSIATREHLRGLLTDANKKSISRQQKTHGAVPPPWTPAASPGPAAANGVAGASPASAGTSGISPTTTSKKRPVEAMSNGLPTPVSDASPTVNPLVEAMRALGKANRSAEEARYKKRQRRLDQANKKEAGADGTRAGSAAPGAEAGETKAPTKKEAKKSAKMAEASSTTVNNTLSLFAGGKKKKKYSWMAGGGAASGPGTPQPQVGGAPGTPGGANTASQKPNNGPLTPNPNPRHLPGVWREDGPTGKNIQLRDWILVLEDRGQDIVALQKLYDKLDKSDLGDKVGADTDP</sequence>
<feature type="compositionally biased region" description="Low complexity" evidence="9">
    <location>
        <begin position="354"/>
        <end position="381"/>
    </location>
</feature>
<comment type="caution">
    <text evidence="11">The sequence shown here is derived from an EMBL/GenBank/DDBJ whole genome shotgun (WGS) entry which is preliminary data.</text>
</comment>
<dbReference type="OrthoDB" id="21060at2759"/>
<evidence type="ECO:0000256" key="2">
    <source>
        <dbReference type="ARBA" id="ARBA00006178"/>
    </source>
</evidence>
<dbReference type="AlphaFoldDB" id="A0A9P8XZ86"/>
<feature type="compositionally biased region" description="Polar residues" evidence="9">
    <location>
        <begin position="23"/>
        <end position="35"/>
    </location>
</feature>
<comment type="similarity">
    <text evidence="2">Belongs to the TAF4 family.</text>
</comment>
<evidence type="ECO:0000256" key="3">
    <source>
        <dbReference type="ARBA" id="ARBA00017306"/>
    </source>
</evidence>
<dbReference type="Pfam" id="PF05236">
    <property type="entry name" value="TAF4"/>
    <property type="match status" value="1"/>
</dbReference>
<dbReference type="GeneID" id="70189056"/>
<feature type="domain" description="Transcription initiation factor TFIID component TAF4 C-terminal" evidence="10">
    <location>
        <begin position="313"/>
        <end position="580"/>
    </location>
</feature>
<evidence type="ECO:0000313" key="12">
    <source>
        <dbReference type="Proteomes" id="UP000756346"/>
    </source>
</evidence>
<evidence type="ECO:0000256" key="6">
    <source>
        <dbReference type="ARBA" id="ARBA00023242"/>
    </source>
</evidence>
<feature type="compositionally biased region" description="Low complexity" evidence="9">
    <location>
        <begin position="452"/>
        <end position="461"/>
    </location>
</feature>
<feature type="region of interest" description="Disordered" evidence="9">
    <location>
        <begin position="178"/>
        <end position="200"/>
    </location>
</feature>
<protein>
    <recommendedName>
        <fullName evidence="3">Transcription initiation factor TFIID subunit 4</fullName>
    </recommendedName>
    <alternativeName>
        <fullName evidence="8">TBP-associated factor 4</fullName>
    </alternativeName>
</protein>
<organism evidence="11 12">
    <name type="scientific">Microdochium trichocladiopsis</name>
    <dbReference type="NCBI Taxonomy" id="1682393"/>
    <lineage>
        <taxon>Eukaryota</taxon>
        <taxon>Fungi</taxon>
        <taxon>Dikarya</taxon>
        <taxon>Ascomycota</taxon>
        <taxon>Pezizomycotina</taxon>
        <taxon>Sordariomycetes</taxon>
        <taxon>Xylariomycetidae</taxon>
        <taxon>Xylariales</taxon>
        <taxon>Microdochiaceae</taxon>
        <taxon>Microdochium</taxon>
    </lineage>
</organism>
<feature type="compositionally biased region" description="Pro residues" evidence="9">
    <location>
        <begin position="48"/>
        <end position="58"/>
    </location>
</feature>
<dbReference type="Proteomes" id="UP000756346">
    <property type="component" value="Unassembled WGS sequence"/>
</dbReference>
<evidence type="ECO:0000256" key="9">
    <source>
        <dbReference type="SAM" id="MobiDB-lite"/>
    </source>
</evidence>
<feature type="region of interest" description="Disordered" evidence="9">
    <location>
        <begin position="504"/>
        <end position="563"/>
    </location>
</feature>
<keyword evidence="12" id="KW-1185">Reference proteome</keyword>
<evidence type="ECO:0000256" key="1">
    <source>
        <dbReference type="ARBA" id="ARBA00004123"/>
    </source>
</evidence>
<evidence type="ECO:0000256" key="8">
    <source>
        <dbReference type="ARBA" id="ARBA00031747"/>
    </source>
</evidence>
<keyword evidence="6" id="KW-0539">Nucleus</keyword>
<dbReference type="EMBL" id="JAGTJQ010000010">
    <property type="protein sequence ID" value="KAH7021249.1"/>
    <property type="molecule type" value="Genomic_DNA"/>
</dbReference>
<reference evidence="11" key="1">
    <citation type="journal article" date="2021" name="Nat. Commun.">
        <title>Genetic determinants of endophytism in the Arabidopsis root mycobiome.</title>
        <authorList>
            <person name="Mesny F."/>
            <person name="Miyauchi S."/>
            <person name="Thiergart T."/>
            <person name="Pickel B."/>
            <person name="Atanasova L."/>
            <person name="Karlsson M."/>
            <person name="Huettel B."/>
            <person name="Barry K.W."/>
            <person name="Haridas S."/>
            <person name="Chen C."/>
            <person name="Bauer D."/>
            <person name="Andreopoulos W."/>
            <person name="Pangilinan J."/>
            <person name="LaButti K."/>
            <person name="Riley R."/>
            <person name="Lipzen A."/>
            <person name="Clum A."/>
            <person name="Drula E."/>
            <person name="Henrissat B."/>
            <person name="Kohler A."/>
            <person name="Grigoriev I.V."/>
            <person name="Martin F.M."/>
            <person name="Hacquard S."/>
        </authorList>
    </citation>
    <scope>NUCLEOTIDE SEQUENCE</scope>
    <source>
        <strain evidence="11">MPI-CAGE-CH-0230</strain>
    </source>
</reference>
<proteinExistence type="inferred from homology"/>
<evidence type="ECO:0000256" key="4">
    <source>
        <dbReference type="ARBA" id="ARBA00023015"/>
    </source>
</evidence>
<gene>
    <name evidence="11" type="ORF">B0I36DRAFT_367677</name>
</gene>
<feature type="compositionally biased region" description="Basic and acidic residues" evidence="9">
    <location>
        <begin position="462"/>
        <end position="474"/>
    </location>
</feature>
<feature type="region of interest" description="Disordered" evidence="9">
    <location>
        <begin position="1"/>
        <end position="136"/>
    </location>
</feature>
<feature type="compositionally biased region" description="Low complexity" evidence="9">
    <location>
        <begin position="77"/>
        <end position="93"/>
    </location>
</feature>
<dbReference type="GO" id="GO:0005669">
    <property type="term" value="C:transcription factor TFIID complex"/>
    <property type="evidence" value="ECO:0007669"/>
    <property type="project" value="InterPro"/>
</dbReference>
<feature type="region of interest" description="Disordered" evidence="9">
    <location>
        <begin position="334"/>
        <end position="407"/>
    </location>
</feature>
<name>A0A9P8XZ86_9PEZI</name>
<comment type="function">
    <text evidence="7">Functions as a component of the DNA-binding general transcription factor complex TFIID. Binding of TFIID to a promoter (with or without TATA element) is the initial step in pre-initiation complex (PIC) formation. TFIID plays a key role in the regulation of gene expression by RNA polymerase II through different activities such as transcription activator interaction, core promoter recognition and selectivity, TFIIA and TFIIB interaction, chromatin modification (histone acetylation by TAF1), facilitation of DNA opening and initiation of transcription.</text>
</comment>
<keyword evidence="5" id="KW-0804">Transcription</keyword>
<feature type="compositionally biased region" description="Low complexity" evidence="9">
    <location>
        <begin position="513"/>
        <end position="522"/>
    </location>
</feature>
<keyword evidence="4" id="KW-0805">Transcription regulation</keyword>
<feature type="region of interest" description="Disordered" evidence="9">
    <location>
        <begin position="419"/>
        <end position="484"/>
    </location>
</feature>
<evidence type="ECO:0000256" key="7">
    <source>
        <dbReference type="ARBA" id="ARBA00025346"/>
    </source>
</evidence>
<accession>A0A9P8XZ86</accession>
<evidence type="ECO:0000313" key="11">
    <source>
        <dbReference type="EMBL" id="KAH7021249.1"/>
    </source>
</evidence>